<accession>A0A179I9C9</accession>
<dbReference type="InterPro" id="IPR045851">
    <property type="entry name" value="AMP-bd_C_sf"/>
</dbReference>
<dbReference type="SUPFAM" id="SSF56801">
    <property type="entry name" value="Acetyl-CoA synthetase-like"/>
    <property type="match status" value="1"/>
</dbReference>
<comment type="similarity">
    <text evidence="1">Belongs to the ATP-dependent AMP-binding enzyme family.</text>
</comment>
<organism evidence="2 3">
    <name type="scientific">Cordyceps confragosa</name>
    <name type="common">Lecanicillium lecanii</name>
    <dbReference type="NCBI Taxonomy" id="2714763"/>
    <lineage>
        <taxon>Eukaryota</taxon>
        <taxon>Fungi</taxon>
        <taxon>Dikarya</taxon>
        <taxon>Ascomycota</taxon>
        <taxon>Pezizomycotina</taxon>
        <taxon>Sordariomycetes</taxon>
        <taxon>Hypocreomycetidae</taxon>
        <taxon>Hypocreales</taxon>
        <taxon>Cordycipitaceae</taxon>
        <taxon>Akanthomyces</taxon>
    </lineage>
</organism>
<comment type="caution">
    <text evidence="2">The sequence shown here is derived from an EMBL/GenBank/DDBJ whole genome shotgun (WGS) entry which is preliminary data.</text>
</comment>
<dbReference type="PANTHER" id="PTHR43201:SF8">
    <property type="entry name" value="ACYL-COA SYNTHETASE FAMILY MEMBER 3"/>
    <property type="match status" value="1"/>
</dbReference>
<keyword evidence="3" id="KW-1185">Reference proteome</keyword>
<dbReference type="OrthoDB" id="6614653at2759"/>
<evidence type="ECO:0000313" key="3">
    <source>
        <dbReference type="Proteomes" id="UP000243081"/>
    </source>
</evidence>
<dbReference type="Gene3D" id="3.40.50.12780">
    <property type="entry name" value="N-terminal domain of ligase-like"/>
    <property type="match status" value="2"/>
</dbReference>
<dbReference type="InterPro" id="IPR042099">
    <property type="entry name" value="ANL_N_sf"/>
</dbReference>
<evidence type="ECO:0008006" key="4">
    <source>
        <dbReference type="Google" id="ProtNLM"/>
    </source>
</evidence>
<proteinExistence type="inferred from homology"/>
<dbReference type="PANTHER" id="PTHR43201">
    <property type="entry name" value="ACYL-COA SYNTHETASE"/>
    <property type="match status" value="1"/>
</dbReference>
<dbReference type="AlphaFoldDB" id="A0A179I9C9"/>
<dbReference type="EMBL" id="LUKN01002933">
    <property type="protein sequence ID" value="OAQ98308.1"/>
    <property type="molecule type" value="Genomic_DNA"/>
</dbReference>
<protein>
    <recommendedName>
        <fullName evidence="4">AMP-dependent synthetase/ligase domain-containing protein</fullName>
    </recommendedName>
</protein>
<dbReference type="GO" id="GO:0031956">
    <property type="term" value="F:medium-chain fatty acid-CoA ligase activity"/>
    <property type="evidence" value="ECO:0007669"/>
    <property type="project" value="TreeGrafter"/>
</dbReference>
<reference evidence="2 3" key="1">
    <citation type="submission" date="2016-03" db="EMBL/GenBank/DDBJ databases">
        <title>Fine-scale spatial genetic structure of a fungal parasite of coffee scale insects.</title>
        <authorList>
            <person name="Jackson D."/>
            <person name="Zemenick K.A."/>
            <person name="Malloure B."/>
            <person name="Quandt C.A."/>
            <person name="James T.Y."/>
        </authorList>
    </citation>
    <scope>NUCLEOTIDE SEQUENCE [LARGE SCALE GENOMIC DNA]</scope>
    <source>
        <strain evidence="2 3">UM487</strain>
    </source>
</reference>
<dbReference type="GO" id="GO:0006631">
    <property type="term" value="P:fatty acid metabolic process"/>
    <property type="evidence" value="ECO:0007669"/>
    <property type="project" value="TreeGrafter"/>
</dbReference>
<sequence>MSTPTFPQDPILERLVAAVQRVADPAPLIHDVMGYTKGHPHLLGDILATRKRLLEQLPETVLQKNKLLKDGFVYVFLLCQSGYEYLVGFFAIRAIGGAVMPLAPGILPEEARYFQKQTSAPIILFGESCQEKVDEICADSAGAETATPFASCLVSIDAEPQPVTGISIDRQRATVEEILQAFVSHRITHALFGPILLSRLRDLIVGPAGVLSDAARDKYGSMFRGLACIRSGGSPIEPAVRQFWLDLTGLPVENFYASTEAGIRACSSLAGEDVRDQHYLVALLVDFSLTCLQGCIGLPVEGVEVKLSADPVGEMRLRSASMFTQCVVNFLLGASLFLYRNLTPDHSYIGDEEATRAAFDEDGFLKTSDLATFRNGQYYLLGRENLDCKASLSPSNVYCYHLSFPTSAVERALLAIPEVLEACVIGVSVRARAQLCGAVIRLRTAAHGQAGLQEVAARQPNASLRDIRNALRDSGRIPIHMHPVLLRVLEDEEVMPLTHSGKVAKGTALKQFFGGKDVSSTACLPEKVEVWHGLPSSDEMGTIKGDEAAKAWDWGGLQSA</sequence>
<evidence type="ECO:0000256" key="1">
    <source>
        <dbReference type="ARBA" id="ARBA00006432"/>
    </source>
</evidence>
<dbReference type="Gene3D" id="3.30.300.30">
    <property type="match status" value="1"/>
</dbReference>
<evidence type="ECO:0000313" key="2">
    <source>
        <dbReference type="EMBL" id="OAQ98308.1"/>
    </source>
</evidence>
<gene>
    <name evidence="2" type="ORF">LLEC1_03590</name>
</gene>
<dbReference type="Proteomes" id="UP000243081">
    <property type="component" value="Unassembled WGS sequence"/>
</dbReference>
<name>A0A179I9C9_CORDF</name>